<dbReference type="Pfam" id="PF00571">
    <property type="entry name" value="CBS"/>
    <property type="match status" value="2"/>
</dbReference>
<feature type="domain" description="CBS" evidence="4">
    <location>
        <begin position="7"/>
        <end position="63"/>
    </location>
</feature>
<dbReference type="PIRSF" id="PIRSF036990">
    <property type="entry name" value="UCP036990_CBS_BON"/>
    <property type="match status" value="1"/>
</dbReference>
<proteinExistence type="predicted"/>
<dbReference type="InterPro" id="IPR007055">
    <property type="entry name" value="BON_dom"/>
</dbReference>
<dbReference type="InterPro" id="IPR046342">
    <property type="entry name" value="CBS_dom_sf"/>
</dbReference>
<dbReference type="PROSITE" id="PS50914">
    <property type="entry name" value="BON"/>
    <property type="match status" value="1"/>
</dbReference>
<dbReference type="CDD" id="cd04586">
    <property type="entry name" value="CBS_pair_BON_assoc"/>
    <property type="match status" value="1"/>
</dbReference>
<keyword evidence="6" id="KW-1185">Reference proteome</keyword>
<dbReference type="SMART" id="SM00116">
    <property type="entry name" value="CBS"/>
    <property type="match status" value="2"/>
</dbReference>
<dbReference type="Gene3D" id="3.10.580.10">
    <property type="entry name" value="CBS-domain"/>
    <property type="match status" value="1"/>
</dbReference>
<feature type="domain" description="CBS" evidence="4">
    <location>
        <begin position="94"/>
        <end position="149"/>
    </location>
</feature>
<dbReference type="EMBL" id="CP067422">
    <property type="protein sequence ID" value="QQP93701.1"/>
    <property type="molecule type" value="Genomic_DNA"/>
</dbReference>
<sequence length="229" mass="24873">MQAKDIMTSPVITVGPDVPVGQVAKLLLEKRISGVPVVAGDGRLLGIVSEGDLLRRVETGTERRKPSWLEMLIGQGSDVGDFIKSHGLHAGDVMTREVVSAAPDASLRDLAELMERNGIKRVPIMEDGGLVGIVSRANLLRGLVEDRARPPVPSSDEQIRTGLADLLRREPWVDHRRINVVVADGVVQLWGAVENDEQRRALVIAAESHPGVRSVEDHLTANWFTNEAG</sequence>
<dbReference type="Pfam" id="PF04972">
    <property type="entry name" value="BON"/>
    <property type="match status" value="1"/>
</dbReference>
<organism evidence="5 6">
    <name type="scientific">Skermanella cutis</name>
    <dbReference type="NCBI Taxonomy" id="2775420"/>
    <lineage>
        <taxon>Bacteria</taxon>
        <taxon>Pseudomonadati</taxon>
        <taxon>Pseudomonadota</taxon>
        <taxon>Alphaproteobacteria</taxon>
        <taxon>Rhodospirillales</taxon>
        <taxon>Azospirillaceae</taxon>
        <taxon>Skermanella</taxon>
    </lineage>
</organism>
<evidence type="ECO:0000313" key="6">
    <source>
        <dbReference type="Proteomes" id="UP000595197"/>
    </source>
</evidence>
<dbReference type="PANTHER" id="PTHR43080">
    <property type="entry name" value="CBS DOMAIN-CONTAINING PROTEIN CBSX3, MITOCHONDRIAL"/>
    <property type="match status" value="1"/>
</dbReference>
<dbReference type="RefSeq" id="WP_201083459.1">
    <property type="nucleotide sequence ID" value="NZ_CP067422.1"/>
</dbReference>
<dbReference type="Gene3D" id="3.30.1340.30">
    <property type="match status" value="1"/>
</dbReference>
<evidence type="ECO:0000256" key="2">
    <source>
        <dbReference type="PROSITE-ProRule" id="PRU00703"/>
    </source>
</evidence>
<dbReference type="Proteomes" id="UP000595197">
    <property type="component" value="Plasmid pTT6-2"/>
</dbReference>
<evidence type="ECO:0000313" key="5">
    <source>
        <dbReference type="EMBL" id="QQP93701.1"/>
    </source>
</evidence>
<dbReference type="InterPro" id="IPR000644">
    <property type="entry name" value="CBS_dom"/>
</dbReference>
<feature type="domain" description="BON" evidence="3">
    <location>
        <begin position="155"/>
        <end position="223"/>
    </location>
</feature>
<dbReference type="SUPFAM" id="SSF54631">
    <property type="entry name" value="CBS-domain pair"/>
    <property type="match status" value="1"/>
</dbReference>
<keyword evidence="5" id="KW-0614">Plasmid</keyword>
<protein>
    <submittedName>
        <fullName evidence="5">CBS domain-containing protein</fullName>
    </submittedName>
</protein>
<accession>A0ABX7BH26</accession>
<dbReference type="PROSITE" id="PS51371">
    <property type="entry name" value="CBS"/>
    <property type="match status" value="2"/>
</dbReference>
<keyword evidence="1 2" id="KW-0129">CBS domain</keyword>
<evidence type="ECO:0000259" key="4">
    <source>
        <dbReference type="PROSITE" id="PS51371"/>
    </source>
</evidence>
<evidence type="ECO:0000259" key="3">
    <source>
        <dbReference type="PROSITE" id="PS50914"/>
    </source>
</evidence>
<geneLocation type="plasmid" evidence="5 6">
    <name>pTT6-2</name>
</geneLocation>
<evidence type="ECO:0000256" key="1">
    <source>
        <dbReference type="ARBA" id="ARBA00023122"/>
    </source>
</evidence>
<dbReference type="PANTHER" id="PTHR43080:SF26">
    <property type="entry name" value="REGULATORY PROTEIN"/>
    <property type="match status" value="1"/>
</dbReference>
<dbReference type="InterPro" id="IPR051257">
    <property type="entry name" value="Diverse_CBS-Domain"/>
</dbReference>
<gene>
    <name evidence="5" type="ORF">IGS68_32320</name>
</gene>
<reference evidence="5" key="1">
    <citation type="submission" date="2021-02" db="EMBL/GenBank/DDBJ databases">
        <title>Skermanella TT6 skin isolate.</title>
        <authorList>
            <person name="Lee K."/>
            <person name="Ganzorig M."/>
        </authorList>
    </citation>
    <scope>NUCLEOTIDE SEQUENCE</scope>
    <source>
        <strain evidence="5">TT6</strain>
    </source>
</reference>
<name>A0ABX7BH26_9PROT</name>
<dbReference type="InterPro" id="IPR017080">
    <property type="entry name" value="UCP036990_CBS_BON"/>
</dbReference>